<feature type="compositionally biased region" description="Polar residues" evidence="1">
    <location>
        <begin position="1"/>
        <end position="42"/>
    </location>
</feature>
<sequence length="529" mass="59841">MEDSSDQLYFSATESRTLTDNGTPPPSDNTAPFNSPKVSQKSEVPLESYVPVTPSMISTYSHMRGPMKSTPGRFPDPLHDGLCNSDHDHIELRKSPLTSPVIKEFMMDGWKKGDVVYWDPRSALKMPAPTQASDTGRLINEPSGIEPQHDQKDLEETEIKFQYFEGGCSFKGKALDYRDDQGLANHGYVPINGVWADPDSMGDVSTALKGVPPIDYDDLPGTQTRGPRVLNLEEQEKEYQYFMDYVSDDEGDPRDLRIDIATYAAWATGAQKIVEEKGETAGEQQQEQQDWARPEKKEDDGTKLKPADIKVKPQFDIETGSSYTGYYELDPSPSPLMSAQGVDAMRKPVQFTKSLPLVSQDIDRMAFVGSPPSLATSTTSMTPETLNSEGAHDAFDTDEYPNAWCEIKDGLWSLQEKRKVAVSDFMTKYNRHEELQVRKSQLEKENYFLKQCWAQKKQYFRYLKERVERDTLATSRTVAMGDAIDEDIEKELKAIREKEQEQETLLHRLGHRSIDEIPGLIPSRMARSF</sequence>
<feature type="non-terminal residue" evidence="2">
    <location>
        <position position="1"/>
    </location>
</feature>
<comment type="caution">
    <text evidence="2">The sequence shown here is derived from an EMBL/GenBank/DDBJ whole genome shotgun (WGS) entry which is preliminary data.</text>
</comment>
<dbReference type="OMA" id="LEHRMAN"/>
<feature type="region of interest" description="Disordered" evidence="1">
    <location>
        <begin position="1"/>
        <end position="46"/>
    </location>
</feature>
<name>A0A3E2H7K7_SCYLI</name>
<accession>A0A3E2H7K7</accession>
<evidence type="ECO:0000313" key="3">
    <source>
        <dbReference type="Proteomes" id="UP000258309"/>
    </source>
</evidence>
<evidence type="ECO:0000313" key="2">
    <source>
        <dbReference type="EMBL" id="RFU29364.1"/>
    </source>
</evidence>
<gene>
    <name evidence="2" type="ORF">B7463_g6957</name>
</gene>
<evidence type="ECO:0000256" key="1">
    <source>
        <dbReference type="SAM" id="MobiDB-lite"/>
    </source>
</evidence>
<dbReference type="OrthoDB" id="3431248at2759"/>
<reference evidence="2 3" key="1">
    <citation type="submission" date="2018-05" db="EMBL/GenBank/DDBJ databases">
        <title>Draft genome sequence of Scytalidium lignicola DSM 105466, a ubiquitous saprotrophic fungus.</title>
        <authorList>
            <person name="Buettner E."/>
            <person name="Gebauer A.M."/>
            <person name="Hofrichter M."/>
            <person name="Liers C."/>
            <person name="Kellner H."/>
        </authorList>
    </citation>
    <scope>NUCLEOTIDE SEQUENCE [LARGE SCALE GENOMIC DNA]</scope>
    <source>
        <strain evidence="2 3">DSM 105466</strain>
    </source>
</reference>
<feature type="region of interest" description="Disordered" evidence="1">
    <location>
        <begin position="127"/>
        <end position="151"/>
    </location>
</feature>
<protein>
    <submittedName>
        <fullName evidence="2">Uncharacterized protein</fullName>
    </submittedName>
</protein>
<keyword evidence="3" id="KW-1185">Reference proteome</keyword>
<feature type="region of interest" description="Disordered" evidence="1">
    <location>
        <begin position="277"/>
        <end position="307"/>
    </location>
</feature>
<proteinExistence type="predicted"/>
<dbReference type="AlphaFoldDB" id="A0A3E2H7K7"/>
<dbReference type="EMBL" id="NCSJ02000130">
    <property type="protein sequence ID" value="RFU29364.1"/>
    <property type="molecule type" value="Genomic_DNA"/>
</dbReference>
<feature type="non-terminal residue" evidence="2">
    <location>
        <position position="529"/>
    </location>
</feature>
<feature type="compositionally biased region" description="Basic and acidic residues" evidence="1">
    <location>
        <begin position="290"/>
        <end position="307"/>
    </location>
</feature>
<dbReference type="Proteomes" id="UP000258309">
    <property type="component" value="Unassembled WGS sequence"/>
</dbReference>
<organism evidence="2 3">
    <name type="scientific">Scytalidium lignicola</name>
    <name type="common">Hyphomycete</name>
    <dbReference type="NCBI Taxonomy" id="5539"/>
    <lineage>
        <taxon>Eukaryota</taxon>
        <taxon>Fungi</taxon>
        <taxon>Dikarya</taxon>
        <taxon>Ascomycota</taxon>
        <taxon>Pezizomycotina</taxon>
        <taxon>Leotiomycetes</taxon>
        <taxon>Leotiomycetes incertae sedis</taxon>
        <taxon>Scytalidium</taxon>
    </lineage>
</organism>